<dbReference type="AlphaFoldDB" id="A0A395RY02"/>
<keyword evidence="3" id="KW-1185">Reference proteome</keyword>
<reference evidence="2 3" key="1">
    <citation type="journal article" date="2018" name="PLoS Pathog.">
        <title>Evolution of structural diversity of trichothecenes, a family of toxins produced by plant pathogenic and entomopathogenic fungi.</title>
        <authorList>
            <person name="Proctor R.H."/>
            <person name="McCormick S.P."/>
            <person name="Kim H.S."/>
            <person name="Cardoza R.E."/>
            <person name="Stanley A.M."/>
            <person name="Lindo L."/>
            <person name="Kelly A."/>
            <person name="Brown D.W."/>
            <person name="Lee T."/>
            <person name="Vaughan M.M."/>
            <person name="Alexander N.J."/>
            <person name="Busman M."/>
            <person name="Gutierrez S."/>
        </authorList>
    </citation>
    <scope>NUCLEOTIDE SEQUENCE [LARGE SCALE GENOMIC DNA]</scope>
    <source>
        <strain evidence="2 3">NRRL 20695</strain>
    </source>
</reference>
<gene>
    <name evidence="2" type="ORF">FLONG3_9378</name>
</gene>
<sequence>MYMDTLSFCYLEREWHVYSWALDIWNIDSDSTNVFGPLYDLAGCTPTFCETEPAGPTLSKGPGDVGGPLPSSAAESPVKPPQRCPPDQPCSTEPITGWSDPTIFPAPELPSFRSTRLTTTFITTEKNPAVVFVTESPPHFDRPTGGGRLPMSNKQQAEPTFEPRPNRLRSSKSFNEAIPQLQPTSRDQSRGHPPYHPPSNTESGPGSGSNSNPNNDPGSEHSSQSDFDADSGFNSGSSPGRGSESGSGAKSVAFSVSIQTKTFVVTARGQEVIVNDRTFPSLKADQTMTVTVDYGTFTIRPTEVVGEGVTVKKPEPAGTVVSVISPTSATFRQIPITVSGTEVSIGVTTLKIPLMGTTMRLKIPAQSSDTVVDERKFSIAPDRIVADGETLKYHGIGAPQTDVMIVGGEGVTVVGQSVFVFRSTTLTYGPSIPDTTKTFDDDMVTIGSAGVVIGGITLGGSEAEATETKYQIVGGGTITKVNPSFAIIDETTFTAGPGANRTTKETGGETFTIGPLGITIGTITVEYPFGTSTVTTFEAKTTASATLPAVTGTRTNNAKEDSKDDDGSGAAPLRFVLTTGMTGFCVALCIWILV</sequence>
<proteinExistence type="predicted"/>
<organism evidence="2 3">
    <name type="scientific">Fusarium longipes</name>
    <dbReference type="NCBI Taxonomy" id="694270"/>
    <lineage>
        <taxon>Eukaryota</taxon>
        <taxon>Fungi</taxon>
        <taxon>Dikarya</taxon>
        <taxon>Ascomycota</taxon>
        <taxon>Pezizomycotina</taxon>
        <taxon>Sordariomycetes</taxon>
        <taxon>Hypocreomycetidae</taxon>
        <taxon>Hypocreales</taxon>
        <taxon>Nectriaceae</taxon>
        <taxon>Fusarium</taxon>
    </lineage>
</organism>
<accession>A0A395RY02</accession>
<name>A0A395RY02_9HYPO</name>
<evidence type="ECO:0000256" key="1">
    <source>
        <dbReference type="SAM" id="MobiDB-lite"/>
    </source>
</evidence>
<feature type="region of interest" description="Disordered" evidence="1">
    <location>
        <begin position="548"/>
        <end position="568"/>
    </location>
</feature>
<feature type="compositionally biased region" description="Low complexity" evidence="1">
    <location>
        <begin position="198"/>
        <end position="217"/>
    </location>
</feature>
<dbReference type="EMBL" id="PXOG01000241">
    <property type="protein sequence ID" value="RGP65043.1"/>
    <property type="molecule type" value="Genomic_DNA"/>
</dbReference>
<dbReference type="STRING" id="694270.A0A395RY02"/>
<comment type="caution">
    <text evidence="2">The sequence shown here is derived from an EMBL/GenBank/DDBJ whole genome shotgun (WGS) entry which is preliminary data.</text>
</comment>
<feature type="compositionally biased region" description="Low complexity" evidence="1">
    <location>
        <begin position="235"/>
        <end position="248"/>
    </location>
</feature>
<feature type="compositionally biased region" description="Pro residues" evidence="1">
    <location>
        <begin position="78"/>
        <end position="88"/>
    </location>
</feature>
<feature type="region of interest" description="Disordered" evidence="1">
    <location>
        <begin position="132"/>
        <end position="248"/>
    </location>
</feature>
<protein>
    <submittedName>
        <fullName evidence="2">Uncharacterized protein</fullName>
    </submittedName>
</protein>
<feature type="compositionally biased region" description="Basic and acidic residues" evidence="1">
    <location>
        <begin position="557"/>
        <end position="566"/>
    </location>
</feature>
<dbReference type="Proteomes" id="UP000266234">
    <property type="component" value="Unassembled WGS sequence"/>
</dbReference>
<evidence type="ECO:0000313" key="3">
    <source>
        <dbReference type="Proteomes" id="UP000266234"/>
    </source>
</evidence>
<dbReference type="OrthoDB" id="5420777at2759"/>
<feature type="region of interest" description="Disordered" evidence="1">
    <location>
        <begin position="53"/>
        <end position="98"/>
    </location>
</feature>
<evidence type="ECO:0000313" key="2">
    <source>
        <dbReference type="EMBL" id="RGP65043.1"/>
    </source>
</evidence>